<evidence type="ECO:0000313" key="2">
    <source>
        <dbReference type="EMBL" id="WVX48050.1"/>
    </source>
</evidence>
<organism evidence="2 3">
    <name type="scientific">Roseobacter fucihabitans</name>
    <dbReference type="NCBI Taxonomy" id="1537242"/>
    <lineage>
        <taxon>Bacteria</taxon>
        <taxon>Pseudomonadati</taxon>
        <taxon>Pseudomonadota</taxon>
        <taxon>Alphaproteobacteria</taxon>
        <taxon>Rhodobacterales</taxon>
        <taxon>Roseobacteraceae</taxon>
        <taxon>Roseobacter</taxon>
    </lineage>
</organism>
<reference evidence="2 3" key="1">
    <citation type="submission" date="2015-07" db="EMBL/GenBank/DDBJ databases">
        <authorList>
            <person name="Voget S."/>
            <person name="Dogs M."/>
            <person name="Brinkhoff T.H."/>
            <person name="Daniel R."/>
        </authorList>
    </citation>
    <scope>NUCLEOTIDE SEQUENCE [LARGE SCALE GENOMIC DNA]</scope>
    <source>
        <strain evidence="2 3">B14</strain>
    </source>
</reference>
<dbReference type="Pfam" id="PF13433">
    <property type="entry name" value="Peripla_BP_5"/>
    <property type="match status" value="1"/>
</dbReference>
<feature type="compositionally biased region" description="Polar residues" evidence="1">
    <location>
        <begin position="90"/>
        <end position="103"/>
    </location>
</feature>
<dbReference type="SUPFAM" id="SSF53822">
    <property type="entry name" value="Periplasmic binding protein-like I"/>
    <property type="match status" value="1"/>
</dbReference>
<dbReference type="PANTHER" id="PTHR47628:SF1">
    <property type="entry name" value="ALIPHATIC AMIDASE EXPRESSION-REGULATING PROTEIN"/>
    <property type="match status" value="1"/>
</dbReference>
<dbReference type="Proteomes" id="UP001318682">
    <property type="component" value="Chromosome"/>
</dbReference>
<accession>A0ABZ2BPX1</accession>
<gene>
    <name evidence="2" type="ORF">ROLI_011280</name>
</gene>
<evidence type="ECO:0000313" key="3">
    <source>
        <dbReference type="Proteomes" id="UP001318682"/>
    </source>
</evidence>
<protein>
    <submittedName>
        <fullName evidence="2">Uncharacterized protein</fullName>
    </submittedName>
</protein>
<dbReference type="EMBL" id="CP143423">
    <property type="protein sequence ID" value="WVX48050.1"/>
    <property type="molecule type" value="Genomic_DNA"/>
</dbReference>
<keyword evidence="3" id="KW-1185">Reference proteome</keyword>
<name>A0ABZ2BPX1_9RHOB</name>
<proteinExistence type="predicted"/>
<dbReference type="Gene3D" id="3.40.50.2300">
    <property type="match status" value="1"/>
</dbReference>
<sequence length="144" mass="16370">MAISETTLKATILISKQNTAGDDLGCQIEAVVVNPVSDWSLFAEKTRELLTVREVGVIFGNWTSVSRKSVLPLINEVNKVPRTPAKQEQEPQPTNRRSQPSIQHLQRSVSRYSPFGHGIRLTAHHKQRYRSELPFPQLHAFWPF</sequence>
<dbReference type="PANTHER" id="PTHR47628">
    <property type="match status" value="1"/>
</dbReference>
<feature type="region of interest" description="Disordered" evidence="1">
    <location>
        <begin position="81"/>
        <end position="103"/>
    </location>
</feature>
<evidence type="ECO:0000256" key="1">
    <source>
        <dbReference type="SAM" id="MobiDB-lite"/>
    </source>
</evidence>
<dbReference type="InterPro" id="IPR028082">
    <property type="entry name" value="Peripla_BP_I"/>
</dbReference>
<reference evidence="3" key="2">
    <citation type="submission" date="2024-01" db="EMBL/GenBank/DDBJ databases">
        <title>Roseobacter fucihabitans sp. nov., isolated from the brown alga Fucus spiralis.</title>
        <authorList>
            <person name="Hahnke S."/>
            <person name="Berger M."/>
            <person name="Schlingloff A."/>
            <person name="Athale I."/>
            <person name="Neumann-Schaal M."/>
            <person name="Adenaya A."/>
            <person name="Poehlein A."/>
            <person name="Daniel R."/>
            <person name="Pertersen J."/>
            <person name="Brinkhoff T."/>
        </authorList>
    </citation>
    <scope>NUCLEOTIDE SEQUENCE [LARGE SCALE GENOMIC DNA]</scope>
    <source>
        <strain evidence="3">B14</strain>
    </source>
</reference>